<dbReference type="Gene3D" id="2.40.160.20">
    <property type="match status" value="1"/>
</dbReference>
<dbReference type="RefSeq" id="WP_191111008.1">
    <property type="nucleotide sequence ID" value="NZ_CP061738.1"/>
</dbReference>
<proteinExistence type="predicted"/>
<protein>
    <submittedName>
        <fullName evidence="3">P44/Msp2 family outer membrane protein</fullName>
    </submittedName>
</protein>
<dbReference type="Proteomes" id="UP000516514">
    <property type="component" value="Chromosome"/>
</dbReference>
<feature type="chain" id="PRO_5033039171" evidence="1">
    <location>
        <begin position="23"/>
        <end position="289"/>
    </location>
</feature>
<dbReference type="EMBL" id="CP061738">
    <property type="protein sequence ID" value="QOD38199.1"/>
    <property type="molecule type" value="Genomic_DNA"/>
</dbReference>
<reference evidence="3 4" key="1">
    <citation type="submission" date="2020-09" db="EMBL/GenBank/DDBJ databases">
        <title>An Earliest Endosymbiont, Wolbachia massiliensis sp. nov., Strain PL13 From the Bed Bug (Cimex hemipterius), Type strain of a New supergroup T.</title>
        <authorList>
            <person name="Laidoudi Y."/>
            <person name="Levasseur A."/>
            <person name="Medkour H."/>
            <person name="Maaloum M."/>
            <person name="BenKhedher M."/>
            <person name="Sambou M."/>
            <person name="Bassene H."/>
            <person name="Davoust B."/>
            <person name="Fenollar F."/>
            <person name="Raoult D."/>
            <person name="Mediannikov O."/>
        </authorList>
    </citation>
    <scope>NUCLEOTIDE SEQUENCE [LARGE SCALE GENOMIC DNA]</scope>
    <source>
        <strain evidence="3 4">PL13</strain>
    </source>
</reference>
<dbReference type="InterPro" id="IPR002566">
    <property type="entry name" value="Msp4_OMP-like"/>
</dbReference>
<keyword evidence="1" id="KW-0732">Signal</keyword>
<dbReference type="KEGG" id="wms:ID128_05400"/>
<gene>
    <name evidence="3" type="ORF">ID128_05400</name>
</gene>
<dbReference type="Pfam" id="PF01617">
    <property type="entry name" value="Surface_Ag_2"/>
    <property type="match status" value="1"/>
</dbReference>
<feature type="domain" description="Msp4/OMP-like" evidence="2">
    <location>
        <begin position="24"/>
        <end position="233"/>
    </location>
</feature>
<evidence type="ECO:0000259" key="2">
    <source>
        <dbReference type="Pfam" id="PF01617"/>
    </source>
</evidence>
<organism evidence="3 4">
    <name type="scientific">Candidatus Wolbachia massiliensis</name>
    <dbReference type="NCBI Taxonomy" id="1845000"/>
    <lineage>
        <taxon>Bacteria</taxon>
        <taxon>Pseudomonadati</taxon>
        <taxon>Pseudomonadota</taxon>
        <taxon>Alphaproteobacteria</taxon>
        <taxon>Rickettsiales</taxon>
        <taxon>Anaplasmataceae</taxon>
        <taxon>Wolbachieae</taxon>
        <taxon>Wolbachia</taxon>
    </lineage>
</organism>
<evidence type="ECO:0000256" key="1">
    <source>
        <dbReference type="SAM" id="SignalP"/>
    </source>
</evidence>
<dbReference type="AlphaFoldDB" id="A0A7L7YQA2"/>
<dbReference type="InterPro" id="IPR011250">
    <property type="entry name" value="OMP/PagP_B-barrel"/>
</dbReference>
<name>A0A7L7YQA2_9RICK</name>
<evidence type="ECO:0000313" key="4">
    <source>
        <dbReference type="Proteomes" id="UP000516514"/>
    </source>
</evidence>
<keyword evidence="4" id="KW-1185">Reference proteome</keyword>
<dbReference type="SUPFAM" id="SSF56925">
    <property type="entry name" value="OMPA-like"/>
    <property type="match status" value="1"/>
</dbReference>
<feature type="signal peptide" evidence="1">
    <location>
        <begin position="1"/>
        <end position="22"/>
    </location>
</feature>
<sequence>MSNKKTLAVTAFALLLSQQSFASETEGFYFGGRYHSQLLNSIGSLNVKQTSEAEKSGKAEHFTINETYIADKITGQKPSEYKGDYDLPFSLGAVAGYEGELGDNSYRFELEGVHSSIKADNVGLEGNQMSVSYLKKFEEGDEKGKTYMYVAKVDNDQIANTALMASAYYHLKNDNYSFFVGGGPGVARTNMFGKVSIRPAYQLKAGIGYHINENLNMHIGYRHFGAVGSDIKLTAERLGETVSVKDDSEKKKLIPSSGEKVDEEINVGNTSVFTHGIEVGFTFHPASKV</sequence>
<evidence type="ECO:0000313" key="3">
    <source>
        <dbReference type="EMBL" id="QOD38199.1"/>
    </source>
</evidence>
<accession>A0A7L7YQA2</accession>